<dbReference type="GO" id="GO:0000226">
    <property type="term" value="P:microtubule cytoskeleton organization"/>
    <property type="evidence" value="ECO:0007669"/>
    <property type="project" value="TreeGrafter"/>
</dbReference>
<dbReference type="InterPro" id="IPR004344">
    <property type="entry name" value="TTL/TTLL_fam"/>
</dbReference>
<feature type="compositionally biased region" description="Polar residues" evidence="4">
    <location>
        <begin position="63"/>
        <end position="88"/>
    </location>
</feature>
<comment type="caution">
    <text evidence="5">The sequence shown here is derived from an EMBL/GenBank/DDBJ whole genome shotgun (WGS) entry which is preliminary data.</text>
</comment>
<feature type="region of interest" description="Disordered" evidence="4">
    <location>
        <begin position="852"/>
        <end position="930"/>
    </location>
</feature>
<dbReference type="GO" id="GO:0015631">
    <property type="term" value="F:tubulin binding"/>
    <property type="evidence" value="ECO:0007669"/>
    <property type="project" value="TreeGrafter"/>
</dbReference>
<dbReference type="GO" id="GO:0036064">
    <property type="term" value="C:ciliary basal body"/>
    <property type="evidence" value="ECO:0007669"/>
    <property type="project" value="TreeGrafter"/>
</dbReference>
<dbReference type="AlphaFoldDB" id="A0AAD1XNT0"/>
<feature type="compositionally biased region" description="Basic and acidic residues" evidence="4">
    <location>
        <begin position="822"/>
        <end position="832"/>
    </location>
</feature>
<evidence type="ECO:0000313" key="6">
    <source>
        <dbReference type="Proteomes" id="UP001295684"/>
    </source>
</evidence>
<dbReference type="Pfam" id="PF03133">
    <property type="entry name" value="TTL"/>
    <property type="match status" value="1"/>
</dbReference>
<dbReference type="SUPFAM" id="SSF56059">
    <property type="entry name" value="Glutathione synthetase ATP-binding domain-like"/>
    <property type="match status" value="1"/>
</dbReference>
<evidence type="ECO:0000313" key="5">
    <source>
        <dbReference type="EMBL" id="CAI2376098.1"/>
    </source>
</evidence>
<dbReference type="PROSITE" id="PS51221">
    <property type="entry name" value="TTL"/>
    <property type="match status" value="1"/>
</dbReference>
<sequence length="964" mass="111928">MGKQKQIKNLYETDNKQKKKKANERHSKARKQARKEPVSYSISEILKKVRDSGQCDGGDSSIFKRSNNDYTQNHASTPTGFQMSSVRKLNNKRSSDTSDSYCKDQMNPGSMLEDLTTTKSIKNNVGTSHTYSNTKLDFQSPKRKFKKNKKSVRRNLPQIKINLQHCKFESIKKVATKFGWQLTSDSESASISSGNDWDVCWLDGGVSSQFFRQMRLHQICNHFPGMNQITRKNTLALTMKKLQKESGNQDKYDFIPKTWVLPSEGYELNEFVVKMKKKSNFSHLTTEKQGKIKRDPYFIVKPEAGAQGRGIYLTKKLSDISTFKKCVVQEYIHNPFLIDGYKFDLRIYVLVTRAEPLTMFVYKEGIARFCTEKYDLNSINKDDEKNNFIHLTNFSINKKNTDLENESVPSFQEEQVEEGKEFGIKIRDKKVVKKLMSEVFDHLDLEGFDKYELWEEIKDIFKDTIMSIQESLAHNYKSLQPRNKRMDMCFEILGFDILIDDFGQPWLIEVNHAPSFGTGSEIDRKVKEGLISDTFKLLNISSRTKRRKLQMNARELQERVHNNRNPKEYIHVYNNYGEREMYKQMNHELTNMGNFEKIHTILKEKDNSQDSDATDEYIDFQIPDDLSDFHSDVDISIGGASAPRIINAIDDREEDFTKLTEKVRNIIKTPKKSRSKARRRAKKAKINEAIMIKSRDTSTSIFPQIKNPPGKRRKLMLMSNEERRSKLTEKINAKKQSDTVYSPAHTSISERQDNLTSLNLTKAKLRRRLDQGVPRKGKIRNSSRKSLLRIEKDPRFKGIHQSKLAYQDHNTSQAKKEFKYYSSAKPEEDYTTSKKQLFYNSRKERNKLKKALPQIKNAQSMSVGPHTRHIPNPKNAQKYPKRYGLTNPPNHRESSLDPFPNSYYHPPQILPPSHPIPSPQIPLTSRHGSESLNLSQQEIKTLQTLQKKNPKKNTTRLTQNNIFT</sequence>
<reference evidence="5" key="1">
    <citation type="submission" date="2023-07" db="EMBL/GenBank/DDBJ databases">
        <authorList>
            <consortium name="AG Swart"/>
            <person name="Singh M."/>
            <person name="Singh A."/>
            <person name="Seah K."/>
            <person name="Emmerich C."/>
        </authorList>
    </citation>
    <scope>NUCLEOTIDE SEQUENCE</scope>
    <source>
        <strain evidence="5">DP1</strain>
    </source>
</reference>
<dbReference type="PANTHER" id="PTHR12241:SF147">
    <property type="entry name" value="TUBULIN POLYGLUTAMYLASE TTLL7"/>
    <property type="match status" value="1"/>
</dbReference>
<dbReference type="Proteomes" id="UP001295684">
    <property type="component" value="Unassembled WGS sequence"/>
</dbReference>
<name>A0AAD1XNT0_EUPCR</name>
<evidence type="ECO:0000256" key="3">
    <source>
        <dbReference type="ARBA" id="ARBA00022840"/>
    </source>
</evidence>
<feature type="region of interest" description="Disordered" evidence="4">
    <location>
        <begin position="822"/>
        <end position="841"/>
    </location>
</feature>
<accession>A0AAD1XNT0</accession>
<dbReference type="GO" id="GO:0070740">
    <property type="term" value="F:tubulin-glutamic acid ligase activity"/>
    <property type="evidence" value="ECO:0007669"/>
    <property type="project" value="TreeGrafter"/>
</dbReference>
<proteinExistence type="predicted"/>
<keyword evidence="2" id="KW-0547">Nucleotide-binding</keyword>
<gene>
    <name evidence="5" type="ORF">ECRASSUSDP1_LOCUS17467</name>
</gene>
<keyword evidence="1" id="KW-0436">Ligase</keyword>
<protein>
    <submittedName>
        <fullName evidence="5">Uncharacterized protein</fullName>
    </submittedName>
</protein>
<feature type="compositionally biased region" description="Pro residues" evidence="4">
    <location>
        <begin position="908"/>
        <end position="920"/>
    </location>
</feature>
<dbReference type="PANTHER" id="PTHR12241">
    <property type="entry name" value="TUBULIN POLYGLUTAMYLASE"/>
    <property type="match status" value="1"/>
</dbReference>
<evidence type="ECO:0000256" key="4">
    <source>
        <dbReference type="SAM" id="MobiDB-lite"/>
    </source>
</evidence>
<dbReference type="EMBL" id="CAMPGE010017631">
    <property type="protein sequence ID" value="CAI2376098.1"/>
    <property type="molecule type" value="Genomic_DNA"/>
</dbReference>
<feature type="region of interest" description="Disordered" evidence="4">
    <location>
        <begin position="1"/>
        <end position="109"/>
    </location>
</feature>
<dbReference type="Gene3D" id="3.30.470.20">
    <property type="entry name" value="ATP-grasp fold, B domain"/>
    <property type="match status" value="1"/>
</dbReference>
<feature type="compositionally biased region" description="Basic residues" evidence="4">
    <location>
        <begin position="17"/>
        <end position="33"/>
    </location>
</feature>
<keyword evidence="3" id="KW-0067">ATP-binding</keyword>
<organism evidence="5 6">
    <name type="scientific">Euplotes crassus</name>
    <dbReference type="NCBI Taxonomy" id="5936"/>
    <lineage>
        <taxon>Eukaryota</taxon>
        <taxon>Sar</taxon>
        <taxon>Alveolata</taxon>
        <taxon>Ciliophora</taxon>
        <taxon>Intramacronucleata</taxon>
        <taxon>Spirotrichea</taxon>
        <taxon>Hypotrichia</taxon>
        <taxon>Euplotida</taxon>
        <taxon>Euplotidae</taxon>
        <taxon>Moneuplotes</taxon>
    </lineage>
</organism>
<dbReference type="GO" id="GO:0005524">
    <property type="term" value="F:ATP binding"/>
    <property type="evidence" value="ECO:0007669"/>
    <property type="project" value="UniProtKB-KW"/>
</dbReference>
<evidence type="ECO:0000256" key="2">
    <source>
        <dbReference type="ARBA" id="ARBA00022741"/>
    </source>
</evidence>
<keyword evidence="6" id="KW-1185">Reference proteome</keyword>
<evidence type="ECO:0000256" key="1">
    <source>
        <dbReference type="ARBA" id="ARBA00022598"/>
    </source>
</evidence>